<dbReference type="InterPro" id="IPR034141">
    <property type="entry name" value="TOPRIM_RNase_M5-like"/>
</dbReference>
<dbReference type="GO" id="GO:0005737">
    <property type="term" value="C:cytoplasm"/>
    <property type="evidence" value="ECO:0007669"/>
    <property type="project" value="UniProtKB-SubCell"/>
</dbReference>
<keyword evidence="7 11" id="KW-0255">Endonuclease</keyword>
<dbReference type="HAMAP" id="MF_01469">
    <property type="entry name" value="RNase_M5"/>
    <property type="match status" value="1"/>
</dbReference>
<keyword evidence="3 11" id="KW-0698">rRNA processing</keyword>
<reference evidence="14 15" key="1">
    <citation type="submission" date="2014-02" db="EMBL/GenBank/DDBJ databases">
        <title>Genome sequence of Ureaplasma diversum strain 246.</title>
        <authorList>
            <person name="Sirand-Pugnet P."/>
            <person name="Breton M."/>
            <person name="Dordet-Frisoni E."/>
            <person name="Baranowski E."/>
            <person name="Barre A."/>
            <person name="Couture C."/>
            <person name="Dupuy V."/>
            <person name="Gaurivaud P."/>
            <person name="Jacob D."/>
            <person name="Lemaitre C."/>
            <person name="Manso-Silvan L."/>
            <person name="Nikolski M."/>
            <person name="Nouvel L.-X."/>
            <person name="Poumarat F."/>
            <person name="Tardy F."/>
            <person name="Thebault P."/>
            <person name="Theil S."/>
            <person name="Citti C."/>
            <person name="Thiaucourt F."/>
            <person name="Blanchard A."/>
        </authorList>
    </citation>
    <scope>NUCLEOTIDE SEQUENCE [LARGE SCALE GENOMIC DNA]</scope>
    <source>
        <strain evidence="14 15">NCTC 246</strain>
    </source>
</reference>
<dbReference type="SMART" id="SM00493">
    <property type="entry name" value="TOPRIM"/>
    <property type="match status" value="1"/>
</dbReference>
<dbReference type="InterPro" id="IPR025156">
    <property type="entry name" value="RNase_M5_C"/>
</dbReference>
<protein>
    <recommendedName>
        <fullName evidence="11 12">Ribonuclease M5</fullName>
        <ecNumber evidence="11 12">3.1.26.8</ecNumber>
    </recommendedName>
    <alternativeName>
        <fullName evidence="11">RNase M5</fullName>
    </alternativeName>
    <alternativeName>
        <fullName evidence="11">Ribosomal RNA terminal maturase M5</fullName>
    </alternativeName>
</protein>
<evidence type="ECO:0000256" key="8">
    <source>
        <dbReference type="ARBA" id="ARBA00022801"/>
    </source>
</evidence>
<dbReference type="GO" id="GO:0043822">
    <property type="term" value="F:ribonuclease M5 activity"/>
    <property type="evidence" value="ECO:0007669"/>
    <property type="project" value="UniProtKB-UniRule"/>
</dbReference>
<evidence type="ECO:0000256" key="1">
    <source>
        <dbReference type="ARBA" id="ARBA00022490"/>
    </source>
</evidence>
<evidence type="ECO:0000256" key="10">
    <source>
        <dbReference type="ARBA" id="ARBA00022884"/>
    </source>
</evidence>
<keyword evidence="8 11" id="KW-0378">Hydrolase</keyword>
<dbReference type="RefSeq" id="WP_038102657.1">
    <property type="nucleotide sequence ID" value="NZ_JFDP01000047.1"/>
</dbReference>
<dbReference type="SUPFAM" id="SSF110455">
    <property type="entry name" value="Toprim domain"/>
    <property type="match status" value="1"/>
</dbReference>
<keyword evidence="4 11" id="KW-0540">Nuclease</keyword>
<sequence length="180" mass="21027">MVQNKPKIKEVIVVEGKTDEVKLKQLFDVDVITTNGSSISKQTLNLIKEVNQNRKVILFLDPDYQGERIRRIINNYLQTDVLNCFISKKDLNTSKKKCGIAEAYDQAIIDALVNKVSFINDFKETISWVQYLNLELNSKQKRIDLCNQLKISYTNHKQLFKRLNMMQLTFEDILNLLKQK</sequence>
<name>A0A084EZ85_9BACT</name>
<dbReference type="GO" id="GO:0019843">
    <property type="term" value="F:rRNA binding"/>
    <property type="evidence" value="ECO:0007669"/>
    <property type="project" value="UniProtKB-KW"/>
</dbReference>
<accession>A0A084EZ85</accession>
<evidence type="ECO:0000259" key="13">
    <source>
        <dbReference type="PROSITE" id="PS50880"/>
    </source>
</evidence>
<comment type="function">
    <text evidence="11">Required for correct processing of both the 5' and 3' ends of 5S rRNA precursor. Cleaves both sides of a double-stranded region yielding mature 5S rRNA in one step.</text>
</comment>
<dbReference type="eggNOG" id="COG1658">
    <property type="taxonomic scope" value="Bacteria"/>
</dbReference>
<evidence type="ECO:0000256" key="3">
    <source>
        <dbReference type="ARBA" id="ARBA00022552"/>
    </source>
</evidence>
<evidence type="ECO:0000256" key="9">
    <source>
        <dbReference type="ARBA" id="ARBA00022842"/>
    </source>
</evidence>
<dbReference type="PROSITE" id="PS50880">
    <property type="entry name" value="TOPRIM"/>
    <property type="match status" value="1"/>
</dbReference>
<comment type="subcellular location">
    <subcellularLocation>
        <location evidence="11">Cytoplasm</location>
    </subcellularLocation>
</comment>
<keyword evidence="15" id="KW-1185">Reference proteome</keyword>
<evidence type="ECO:0000256" key="2">
    <source>
        <dbReference type="ARBA" id="ARBA00022517"/>
    </source>
</evidence>
<dbReference type="Pfam" id="PF01751">
    <property type="entry name" value="Toprim"/>
    <property type="match status" value="1"/>
</dbReference>
<evidence type="ECO:0000256" key="5">
    <source>
        <dbReference type="ARBA" id="ARBA00022723"/>
    </source>
</evidence>
<dbReference type="EMBL" id="JFDP01000047">
    <property type="protein sequence ID" value="KEZ23277.1"/>
    <property type="molecule type" value="Genomic_DNA"/>
</dbReference>
<dbReference type="PANTHER" id="PTHR39156:SF1">
    <property type="entry name" value="RIBONUCLEASE M5"/>
    <property type="match status" value="1"/>
</dbReference>
<comment type="catalytic activity">
    <reaction evidence="11">
        <text>Endonucleolytic cleavage of RNA, removing 21 and 42 nucleotides, respectively, from the 5'- and 3'-termini of a 5S-rRNA precursor.</text>
        <dbReference type="EC" id="3.1.26.8"/>
    </reaction>
</comment>
<keyword evidence="9" id="KW-0460">Magnesium</keyword>
<evidence type="ECO:0000256" key="4">
    <source>
        <dbReference type="ARBA" id="ARBA00022722"/>
    </source>
</evidence>
<dbReference type="EC" id="3.1.26.8" evidence="11 12"/>
<gene>
    <name evidence="11" type="primary">rnmV</name>
    <name evidence="14" type="ORF">UDIV_3630</name>
</gene>
<evidence type="ECO:0000256" key="11">
    <source>
        <dbReference type="HAMAP-Rule" id="MF_01469"/>
    </source>
</evidence>
<dbReference type="Pfam" id="PF13331">
    <property type="entry name" value="DUF4093"/>
    <property type="match status" value="1"/>
</dbReference>
<keyword evidence="6 11" id="KW-0699">rRNA-binding</keyword>
<dbReference type="InterPro" id="IPR004466">
    <property type="entry name" value="RNase_M5"/>
</dbReference>
<dbReference type="CDD" id="cd01027">
    <property type="entry name" value="TOPRIM_RNase_M5_like"/>
    <property type="match status" value="1"/>
</dbReference>
<dbReference type="AlphaFoldDB" id="A0A084EZ85"/>
<keyword evidence="5" id="KW-0479">Metal-binding</keyword>
<dbReference type="NCBIfam" id="TIGR00334">
    <property type="entry name" value="5S_RNA_mat_M5"/>
    <property type="match status" value="1"/>
</dbReference>
<organism evidence="14 15">
    <name type="scientific">Ureaplasma diversum NCTC 246</name>
    <dbReference type="NCBI Taxonomy" id="1188241"/>
    <lineage>
        <taxon>Bacteria</taxon>
        <taxon>Bacillati</taxon>
        <taxon>Mycoplasmatota</taxon>
        <taxon>Mycoplasmoidales</taxon>
        <taxon>Mycoplasmoidaceae</taxon>
        <taxon>Ureaplasma</taxon>
    </lineage>
</organism>
<keyword evidence="2 11" id="KW-0690">Ribosome biogenesis</keyword>
<evidence type="ECO:0000256" key="12">
    <source>
        <dbReference type="NCBIfam" id="TIGR00334"/>
    </source>
</evidence>
<dbReference type="GO" id="GO:0046872">
    <property type="term" value="F:metal ion binding"/>
    <property type="evidence" value="ECO:0007669"/>
    <property type="project" value="UniProtKB-KW"/>
</dbReference>
<dbReference type="Gene3D" id="3.40.1360.10">
    <property type="match status" value="1"/>
</dbReference>
<evidence type="ECO:0000256" key="6">
    <source>
        <dbReference type="ARBA" id="ARBA00022730"/>
    </source>
</evidence>
<evidence type="ECO:0000313" key="14">
    <source>
        <dbReference type="EMBL" id="KEZ23277.1"/>
    </source>
</evidence>
<evidence type="ECO:0000313" key="15">
    <source>
        <dbReference type="Proteomes" id="UP000028537"/>
    </source>
</evidence>
<dbReference type="InterPro" id="IPR006171">
    <property type="entry name" value="TOPRIM_dom"/>
</dbReference>
<dbReference type="OrthoDB" id="9791329at2"/>
<comment type="similarity">
    <text evidence="11">Belongs to the ribonuclease M5 family.</text>
</comment>
<dbReference type="Proteomes" id="UP000028537">
    <property type="component" value="Unassembled WGS sequence"/>
</dbReference>
<feature type="domain" description="Toprim" evidence="13">
    <location>
        <begin position="9"/>
        <end position="92"/>
    </location>
</feature>
<dbReference type="GO" id="GO:0006364">
    <property type="term" value="P:rRNA processing"/>
    <property type="evidence" value="ECO:0007669"/>
    <property type="project" value="UniProtKB-UniRule"/>
</dbReference>
<proteinExistence type="inferred from homology"/>
<dbReference type="PANTHER" id="PTHR39156">
    <property type="entry name" value="RIBONUCLEASE M5"/>
    <property type="match status" value="1"/>
</dbReference>
<comment type="caution">
    <text evidence="14">The sequence shown here is derived from an EMBL/GenBank/DDBJ whole genome shotgun (WGS) entry which is preliminary data.</text>
</comment>
<keyword evidence="10 11" id="KW-0694">RNA-binding</keyword>
<evidence type="ECO:0000256" key="7">
    <source>
        <dbReference type="ARBA" id="ARBA00022759"/>
    </source>
</evidence>
<keyword evidence="1 11" id="KW-0963">Cytoplasm</keyword>